<sequence>MELWRAKLLSNASTSIDGTPIKDGKGETIPFSVDGVDYEIDLKLKNAREFHKTLEFYIEHATRVGGRKRRSTTAVDPSQGRGQAKEIREWATAQGYELSARGRIPAQIEEAYNAAH</sequence>
<dbReference type="GO" id="GO:0003677">
    <property type="term" value="F:DNA binding"/>
    <property type="evidence" value="ECO:0007669"/>
    <property type="project" value="UniProtKB-KW"/>
</dbReference>
<dbReference type="Pfam" id="PF23359">
    <property type="entry name" value="Lsr2_DNA-bd"/>
    <property type="match status" value="1"/>
</dbReference>
<dbReference type="GO" id="GO:0004812">
    <property type="term" value="F:aminoacyl-tRNA ligase activity"/>
    <property type="evidence" value="ECO:0007669"/>
    <property type="project" value="UniProtKB-KW"/>
</dbReference>
<accession>A0A402C9Q9</accession>
<reference evidence="4 5" key="1">
    <citation type="submission" date="2018-11" db="EMBL/GenBank/DDBJ databases">
        <title>Microbial catabolism of amino acid.</title>
        <authorList>
            <person name="Hibi M."/>
            <person name="Ogawa J."/>
        </authorList>
    </citation>
    <scope>NUCLEOTIDE SEQUENCE [LARGE SCALE GENOMIC DNA]</scope>
    <source>
        <strain evidence="4 5">C31-06</strain>
    </source>
</reference>
<protein>
    <submittedName>
        <fullName evidence="4">Possible lysyl tRNA synthetase-like protein</fullName>
    </submittedName>
</protein>
<comment type="caution">
    <text evidence="4">The sequence shown here is derived from an EMBL/GenBank/DDBJ whole genome shotgun (WGS) entry which is preliminary data.</text>
</comment>
<evidence type="ECO:0000256" key="1">
    <source>
        <dbReference type="ARBA" id="ARBA00023125"/>
    </source>
</evidence>
<evidence type="ECO:0000259" key="3">
    <source>
        <dbReference type="Pfam" id="PF23359"/>
    </source>
</evidence>
<dbReference type="GO" id="GO:0016746">
    <property type="term" value="F:acyltransferase activity"/>
    <property type="evidence" value="ECO:0007669"/>
    <property type="project" value="InterPro"/>
</dbReference>
<dbReference type="InterPro" id="IPR042261">
    <property type="entry name" value="Lsr2-like_dimerization"/>
</dbReference>
<keyword evidence="4" id="KW-0030">Aminoacyl-tRNA synthetase</keyword>
<evidence type="ECO:0000313" key="4">
    <source>
        <dbReference type="EMBL" id="GCE40338.1"/>
    </source>
</evidence>
<evidence type="ECO:0000313" key="5">
    <source>
        <dbReference type="Proteomes" id="UP000287519"/>
    </source>
</evidence>
<dbReference type="EMBL" id="BHYM01000036">
    <property type="protein sequence ID" value="GCE40338.1"/>
    <property type="molecule type" value="Genomic_DNA"/>
</dbReference>
<dbReference type="Proteomes" id="UP000287519">
    <property type="component" value="Unassembled WGS sequence"/>
</dbReference>
<feature type="domain" description="Lsr2 dimerization" evidence="2">
    <location>
        <begin position="16"/>
        <end position="65"/>
    </location>
</feature>
<dbReference type="Gene3D" id="4.10.320.10">
    <property type="entry name" value="E3-binding domain"/>
    <property type="match status" value="1"/>
</dbReference>
<keyword evidence="5" id="KW-1185">Reference proteome</keyword>
<gene>
    <name evidence="4" type="ORF">Rhow_003981</name>
</gene>
<name>A0A402C9Q9_RHOWR</name>
<dbReference type="Gene3D" id="3.30.60.230">
    <property type="entry name" value="Lsr2, dimerization domain"/>
    <property type="match status" value="1"/>
</dbReference>
<dbReference type="InterPro" id="IPR055370">
    <property type="entry name" value="Lsr2_DNA-bd"/>
</dbReference>
<keyword evidence="1" id="KW-0238">DNA-binding</keyword>
<dbReference type="InterPro" id="IPR024412">
    <property type="entry name" value="Lsr2_dim_dom"/>
</dbReference>
<feature type="domain" description="Lsr2 DNA-binding" evidence="3">
    <location>
        <begin position="80"/>
        <end position="115"/>
    </location>
</feature>
<organism evidence="4 5">
    <name type="scientific">Rhodococcus wratislaviensis</name>
    <name type="common">Tsukamurella wratislaviensis</name>
    <dbReference type="NCBI Taxonomy" id="44752"/>
    <lineage>
        <taxon>Bacteria</taxon>
        <taxon>Bacillati</taxon>
        <taxon>Actinomycetota</taxon>
        <taxon>Actinomycetes</taxon>
        <taxon>Mycobacteriales</taxon>
        <taxon>Nocardiaceae</taxon>
        <taxon>Rhodococcus</taxon>
    </lineage>
</organism>
<dbReference type="Pfam" id="PF11774">
    <property type="entry name" value="Lsr2"/>
    <property type="match status" value="1"/>
</dbReference>
<dbReference type="AlphaFoldDB" id="A0A402C9Q9"/>
<keyword evidence="4" id="KW-0436">Ligase</keyword>
<evidence type="ECO:0000259" key="2">
    <source>
        <dbReference type="Pfam" id="PF11774"/>
    </source>
</evidence>
<dbReference type="InterPro" id="IPR036625">
    <property type="entry name" value="E3-bd_dom_sf"/>
</dbReference>
<proteinExistence type="predicted"/>